<dbReference type="eggNOG" id="ENOG502RXP0">
    <property type="taxonomic scope" value="Eukaryota"/>
</dbReference>
<keyword evidence="6" id="KW-0804">Transcription</keyword>
<evidence type="ECO:0000259" key="10">
    <source>
        <dbReference type="PROSITE" id="PS50157"/>
    </source>
</evidence>
<organism evidence="11 12">
    <name type="scientific">Cicer arietinum</name>
    <name type="common">Chickpea</name>
    <name type="synonym">Garbanzo</name>
    <dbReference type="NCBI Taxonomy" id="3827"/>
    <lineage>
        <taxon>Eukaryota</taxon>
        <taxon>Viridiplantae</taxon>
        <taxon>Streptophyta</taxon>
        <taxon>Embryophyta</taxon>
        <taxon>Tracheophyta</taxon>
        <taxon>Spermatophyta</taxon>
        <taxon>Magnoliopsida</taxon>
        <taxon>eudicotyledons</taxon>
        <taxon>Gunneridae</taxon>
        <taxon>Pentapetalae</taxon>
        <taxon>rosids</taxon>
        <taxon>fabids</taxon>
        <taxon>Fabales</taxon>
        <taxon>Fabaceae</taxon>
        <taxon>Papilionoideae</taxon>
        <taxon>50 kb inversion clade</taxon>
        <taxon>NPAAA clade</taxon>
        <taxon>Hologalegina</taxon>
        <taxon>IRL clade</taxon>
        <taxon>Cicereae</taxon>
        <taxon>Cicer</taxon>
    </lineage>
</organism>
<evidence type="ECO:0000256" key="9">
    <source>
        <dbReference type="SAM" id="MobiDB-lite"/>
    </source>
</evidence>
<dbReference type="PANTHER" id="PTHR45801">
    <property type="entry name" value="OS07G0101800 PROTEIN"/>
    <property type="match status" value="1"/>
</dbReference>
<dbReference type="GO" id="GO:0008270">
    <property type="term" value="F:zinc ion binding"/>
    <property type="evidence" value="ECO:0007669"/>
    <property type="project" value="UniProtKB-KW"/>
</dbReference>
<dbReference type="PROSITE" id="PS50157">
    <property type="entry name" value="ZINC_FINGER_C2H2_2"/>
    <property type="match status" value="1"/>
</dbReference>
<feature type="domain" description="C2H2-type" evidence="10">
    <location>
        <begin position="32"/>
        <end position="59"/>
    </location>
</feature>
<dbReference type="PANTHER" id="PTHR45801:SF110">
    <property type="entry name" value="TRANSCRIPTIONAL REGULATOR SUPERMAN"/>
    <property type="match status" value="1"/>
</dbReference>
<comment type="subcellular location">
    <subcellularLocation>
        <location evidence="1">Nucleus</location>
    </subcellularLocation>
</comment>
<gene>
    <name evidence="12" type="primary">LOC101504788</name>
</gene>
<dbReference type="PaxDb" id="3827-XP_004495287.1"/>
<dbReference type="PROSITE" id="PS00028">
    <property type="entry name" value="ZINC_FINGER_C2H2_1"/>
    <property type="match status" value="1"/>
</dbReference>
<evidence type="ECO:0000256" key="2">
    <source>
        <dbReference type="ARBA" id="ARBA00022723"/>
    </source>
</evidence>
<dbReference type="KEGG" id="cam:101504788"/>
<evidence type="ECO:0000256" key="5">
    <source>
        <dbReference type="ARBA" id="ARBA00023015"/>
    </source>
</evidence>
<keyword evidence="3 8" id="KW-0863">Zinc-finger</keyword>
<accession>A0A1S2XXP3</accession>
<evidence type="ECO:0000256" key="1">
    <source>
        <dbReference type="ARBA" id="ARBA00004123"/>
    </source>
</evidence>
<dbReference type="Gene3D" id="3.30.160.60">
    <property type="entry name" value="Classic Zinc Finger"/>
    <property type="match status" value="1"/>
</dbReference>
<reference evidence="12" key="2">
    <citation type="submission" date="2025-08" db="UniProtKB">
        <authorList>
            <consortium name="RefSeq"/>
        </authorList>
    </citation>
    <scope>IDENTIFICATION</scope>
    <source>
        <tissue evidence="12">Etiolated seedlings</tissue>
    </source>
</reference>
<dbReference type="AlphaFoldDB" id="A0A1S2XXP3"/>
<dbReference type="STRING" id="3827.A0A1S2XXP3"/>
<dbReference type="InterPro" id="IPR036236">
    <property type="entry name" value="Znf_C2H2_sf"/>
</dbReference>
<evidence type="ECO:0000256" key="7">
    <source>
        <dbReference type="ARBA" id="ARBA00023242"/>
    </source>
</evidence>
<dbReference type="Proteomes" id="UP000087171">
    <property type="component" value="Chromosome Ca4"/>
</dbReference>
<dbReference type="SUPFAM" id="SSF57667">
    <property type="entry name" value="beta-beta-alpha zinc fingers"/>
    <property type="match status" value="1"/>
</dbReference>
<keyword evidence="2" id="KW-0479">Metal-binding</keyword>
<feature type="region of interest" description="Disordered" evidence="9">
    <location>
        <begin position="77"/>
        <end position="99"/>
    </location>
</feature>
<evidence type="ECO:0000313" key="12">
    <source>
        <dbReference type="RefSeq" id="XP_004495287.1"/>
    </source>
</evidence>
<evidence type="ECO:0000256" key="6">
    <source>
        <dbReference type="ARBA" id="ARBA00023163"/>
    </source>
</evidence>
<keyword evidence="5" id="KW-0805">Transcription regulation</keyword>
<dbReference type="Pfam" id="PF13912">
    <property type="entry name" value="zf-C2H2_6"/>
    <property type="match status" value="1"/>
</dbReference>
<dbReference type="RefSeq" id="XP_004495287.1">
    <property type="nucleotide sequence ID" value="XM_004495230.2"/>
</dbReference>
<dbReference type="GeneID" id="101504788"/>
<evidence type="ECO:0000256" key="3">
    <source>
        <dbReference type="ARBA" id="ARBA00022771"/>
    </source>
</evidence>
<keyword evidence="4" id="KW-0862">Zinc</keyword>
<dbReference type="OrthoDB" id="1708403at2759"/>
<dbReference type="GO" id="GO:0005634">
    <property type="term" value="C:nucleus"/>
    <property type="evidence" value="ECO:0007669"/>
    <property type="project" value="UniProtKB-SubCell"/>
</dbReference>
<keyword evidence="11" id="KW-1185">Reference proteome</keyword>
<protein>
    <submittedName>
        <fullName evidence="12">Transcriptional regulator SUPERMAN</fullName>
    </submittedName>
</protein>
<reference evidence="11" key="1">
    <citation type="journal article" date="2013" name="Nat. Biotechnol.">
        <title>Draft genome sequence of chickpea (Cicer arietinum) provides a resource for trait improvement.</title>
        <authorList>
            <person name="Varshney R.K."/>
            <person name="Song C."/>
            <person name="Saxena R.K."/>
            <person name="Azam S."/>
            <person name="Yu S."/>
            <person name="Sharpe A.G."/>
            <person name="Cannon S."/>
            <person name="Baek J."/>
            <person name="Rosen B.D."/>
            <person name="Tar'an B."/>
            <person name="Millan T."/>
            <person name="Zhang X."/>
            <person name="Ramsay L.D."/>
            <person name="Iwata A."/>
            <person name="Wang Y."/>
            <person name="Nelson W."/>
            <person name="Farmer A.D."/>
            <person name="Gaur P.M."/>
            <person name="Soderlund C."/>
            <person name="Penmetsa R.V."/>
            <person name="Xu C."/>
            <person name="Bharti A.K."/>
            <person name="He W."/>
            <person name="Winter P."/>
            <person name="Zhao S."/>
            <person name="Hane J.K."/>
            <person name="Carrasquilla-Garcia N."/>
            <person name="Condie J.A."/>
            <person name="Upadhyaya H.D."/>
            <person name="Luo M.C."/>
            <person name="Thudi M."/>
            <person name="Gowda C.L."/>
            <person name="Singh N.P."/>
            <person name="Lichtenzveig J."/>
            <person name="Gali K.K."/>
            <person name="Rubio J."/>
            <person name="Nadarajan N."/>
            <person name="Dolezel J."/>
            <person name="Bansal K.C."/>
            <person name="Xu X."/>
            <person name="Edwards D."/>
            <person name="Zhang G."/>
            <person name="Kahl G."/>
            <person name="Gil J."/>
            <person name="Singh K.B."/>
            <person name="Datta S.K."/>
            <person name="Jackson S.A."/>
            <person name="Wang J."/>
            <person name="Cook D.R."/>
        </authorList>
    </citation>
    <scope>NUCLEOTIDE SEQUENCE [LARGE SCALE GENOMIC DNA]</scope>
    <source>
        <strain evidence="11">cv. CDC Frontier</strain>
    </source>
</reference>
<evidence type="ECO:0000313" key="11">
    <source>
        <dbReference type="Proteomes" id="UP000087171"/>
    </source>
</evidence>
<name>A0A1S2XXP3_CICAR</name>
<sequence>MEGNYVNRNTSHHENLGFEEHSWGTSWPARNYSCSFCKREFRSAQALGGHMNVHRRDRARLRSSLISSSSSSWNNISDQCPNNNIKPNPTNTTTTSLLLSSPSPLSNDLLMNCSHPSSSSSSLFLTLSSSPSLAPNNPFYEKKPRLTTPSLSLPLLSPQRSEIMMMSKSSRRSTTTLGVEEMKGYEKEVKMNNVFMNNEQNITLELGIGLFKHQQEEKLDLELRL</sequence>
<keyword evidence="7" id="KW-0539">Nucleus</keyword>
<evidence type="ECO:0000256" key="8">
    <source>
        <dbReference type="PROSITE-ProRule" id="PRU00042"/>
    </source>
</evidence>
<dbReference type="InterPro" id="IPR013087">
    <property type="entry name" value="Znf_C2H2_type"/>
</dbReference>
<dbReference type="InterPro" id="IPR052426">
    <property type="entry name" value="Plant_dev_regulator"/>
</dbReference>
<evidence type="ECO:0000256" key="4">
    <source>
        <dbReference type="ARBA" id="ARBA00022833"/>
    </source>
</evidence>
<proteinExistence type="predicted"/>
<dbReference type="SMART" id="SM00355">
    <property type="entry name" value="ZnF_C2H2"/>
    <property type="match status" value="1"/>
</dbReference>